<feature type="compositionally biased region" description="Basic residues" evidence="1">
    <location>
        <begin position="73"/>
        <end position="84"/>
    </location>
</feature>
<evidence type="ECO:0000313" key="2">
    <source>
        <dbReference type="EMBL" id="KIK38200.1"/>
    </source>
</evidence>
<feature type="compositionally biased region" description="Basic residues" evidence="1">
    <location>
        <begin position="28"/>
        <end position="46"/>
    </location>
</feature>
<proteinExistence type="predicted"/>
<reference evidence="3" key="2">
    <citation type="submission" date="2015-01" db="EMBL/GenBank/DDBJ databases">
        <title>Evolutionary Origins and Diversification of the Mycorrhizal Mutualists.</title>
        <authorList>
            <consortium name="DOE Joint Genome Institute"/>
            <consortium name="Mycorrhizal Genomics Consortium"/>
            <person name="Kohler A."/>
            <person name="Kuo A."/>
            <person name="Nagy L.G."/>
            <person name="Floudas D."/>
            <person name="Copeland A."/>
            <person name="Barry K.W."/>
            <person name="Cichocki N."/>
            <person name="Veneault-Fourrey C."/>
            <person name="LaButti K."/>
            <person name="Lindquist E.A."/>
            <person name="Lipzen A."/>
            <person name="Lundell T."/>
            <person name="Morin E."/>
            <person name="Murat C."/>
            <person name="Riley R."/>
            <person name="Ohm R."/>
            <person name="Sun H."/>
            <person name="Tunlid A."/>
            <person name="Henrissat B."/>
            <person name="Grigoriev I.V."/>
            <person name="Hibbett D.S."/>
            <person name="Martin F."/>
        </authorList>
    </citation>
    <scope>NUCLEOTIDE SEQUENCE [LARGE SCALE GENOMIC DNA]</scope>
    <source>
        <strain evidence="3">UH-Slu-Lm8-n1</strain>
    </source>
</reference>
<feature type="region of interest" description="Disordered" evidence="1">
    <location>
        <begin position="70"/>
        <end position="93"/>
    </location>
</feature>
<dbReference type="EMBL" id="KN835406">
    <property type="protein sequence ID" value="KIK38200.1"/>
    <property type="molecule type" value="Genomic_DNA"/>
</dbReference>
<evidence type="ECO:0000256" key="1">
    <source>
        <dbReference type="SAM" id="MobiDB-lite"/>
    </source>
</evidence>
<feature type="region of interest" description="Disordered" evidence="1">
    <location>
        <begin position="1"/>
        <end position="58"/>
    </location>
</feature>
<dbReference type="Proteomes" id="UP000054485">
    <property type="component" value="Unassembled WGS sequence"/>
</dbReference>
<sequence length="257" mass="28054">MDMIVDSSAPTFEPGELPTAAHSQGHSTRGRGSRRRGGRGGRGRRSSLRESQNSDAMSAFTRFFRAEAEASKLRRHPIARRRSNYPRFPSPEELAIRKEAHAFNEMIKAERKHRHTHHHSNRSPHLSLDNRGPRRPSSDNRGRSSRVPVPAADPPQTRTTQSHSAPPCGLTPQFDSGAPRTAAEVISAACAQSSTSTPFSIAPNSPNHVVDPGSDVATLIAEAEQMDLEAEARRNGFSSTEDMFAAMHLQTSQVAAP</sequence>
<dbReference type="HOGENOM" id="CLU_1082491_0_0_1"/>
<dbReference type="AlphaFoldDB" id="A0A0C9ZL23"/>
<protein>
    <submittedName>
        <fullName evidence="2">Uncharacterized protein</fullName>
    </submittedName>
</protein>
<organism evidence="2 3">
    <name type="scientific">Suillus luteus UH-Slu-Lm8-n1</name>
    <dbReference type="NCBI Taxonomy" id="930992"/>
    <lineage>
        <taxon>Eukaryota</taxon>
        <taxon>Fungi</taxon>
        <taxon>Dikarya</taxon>
        <taxon>Basidiomycota</taxon>
        <taxon>Agaricomycotina</taxon>
        <taxon>Agaricomycetes</taxon>
        <taxon>Agaricomycetidae</taxon>
        <taxon>Boletales</taxon>
        <taxon>Suillineae</taxon>
        <taxon>Suillaceae</taxon>
        <taxon>Suillus</taxon>
    </lineage>
</organism>
<keyword evidence="3" id="KW-1185">Reference proteome</keyword>
<feature type="region of interest" description="Disordered" evidence="1">
    <location>
        <begin position="110"/>
        <end position="179"/>
    </location>
</feature>
<accession>A0A0C9ZL23</accession>
<gene>
    <name evidence="2" type="ORF">CY34DRAFT_405380</name>
</gene>
<name>A0A0C9ZL23_9AGAM</name>
<dbReference type="InParanoid" id="A0A0C9ZL23"/>
<feature type="compositionally biased region" description="Basic residues" evidence="1">
    <location>
        <begin position="110"/>
        <end position="122"/>
    </location>
</feature>
<dbReference type="OrthoDB" id="2693557at2759"/>
<reference evidence="2 3" key="1">
    <citation type="submission" date="2014-04" db="EMBL/GenBank/DDBJ databases">
        <authorList>
            <consortium name="DOE Joint Genome Institute"/>
            <person name="Kuo A."/>
            <person name="Ruytinx J."/>
            <person name="Rineau F."/>
            <person name="Colpaert J."/>
            <person name="Kohler A."/>
            <person name="Nagy L.G."/>
            <person name="Floudas D."/>
            <person name="Copeland A."/>
            <person name="Barry K.W."/>
            <person name="Cichocki N."/>
            <person name="Veneault-Fourrey C."/>
            <person name="LaButti K."/>
            <person name="Lindquist E.A."/>
            <person name="Lipzen A."/>
            <person name="Lundell T."/>
            <person name="Morin E."/>
            <person name="Murat C."/>
            <person name="Sun H."/>
            <person name="Tunlid A."/>
            <person name="Henrissat B."/>
            <person name="Grigoriev I.V."/>
            <person name="Hibbett D.S."/>
            <person name="Martin F."/>
            <person name="Nordberg H.P."/>
            <person name="Cantor M.N."/>
            <person name="Hua S.X."/>
        </authorList>
    </citation>
    <scope>NUCLEOTIDE SEQUENCE [LARGE SCALE GENOMIC DNA]</scope>
    <source>
        <strain evidence="2 3">UH-Slu-Lm8-n1</strain>
    </source>
</reference>
<evidence type="ECO:0000313" key="3">
    <source>
        <dbReference type="Proteomes" id="UP000054485"/>
    </source>
</evidence>